<dbReference type="SUPFAM" id="SSF47240">
    <property type="entry name" value="Ferritin-like"/>
    <property type="match status" value="1"/>
</dbReference>
<dbReference type="InterPro" id="IPR009078">
    <property type="entry name" value="Ferritin-like_SF"/>
</dbReference>
<proteinExistence type="predicted"/>
<accession>A0A0F6W4C9</accession>
<dbReference type="STRING" id="927083.DB32_004324"/>
<dbReference type="KEGG" id="samy:DB32_004324"/>
<dbReference type="Gene3D" id="1.10.620.20">
    <property type="entry name" value="Ribonucleotide Reductase, subunit A"/>
    <property type="match status" value="1"/>
</dbReference>
<evidence type="ECO:0000313" key="1">
    <source>
        <dbReference type="EMBL" id="AKF07175.1"/>
    </source>
</evidence>
<dbReference type="InterPro" id="IPR025859">
    <property type="entry name" value="AurF/CmlI"/>
</dbReference>
<dbReference type="GO" id="GO:0016491">
    <property type="term" value="F:oxidoreductase activity"/>
    <property type="evidence" value="ECO:0007669"/>
    <property type="project" value="InterPro"/>
</dbReference>
<reference evidence="1 2" key="1">
    <citation type="submission" date="2015-03" db="EMBL/GenBank/DDBJ databases">
        <title>Genome assembly of Sandaracinus amylolyticus DSM 53668.</title>
        <authorList>
            <person name="Sharma G."/>
            <person name="Subramanian S."/>
        </authorList>
    </citation>
    <scope>NUCLEOTIDE SEQUENCE [LARGE SCALE GENOMIC DNA]</scope>
    <source>
        <strain evidence="1 2">DSM 53668</strain>
    </source>
</reference>
<dbReference type="Pfam" id="PF11583">
    <property type="entry name" value="AurF"/>
    <property type="match status" value="1"/>
</dbReference>
<dbReference type="OrthoDB" id="9810734at2"/>
<dbReference type="RefSeq" id="WP_053234464.1">
    <property type="nucleotide sequence ID" value="NZ_CP011125.1"/>
</dbReference>
<dbReference type="EMBL" id="CP011125">
    <property type="protein sequence ID" value="AKF07175.1"/>
    <property type="molecule type" value="Genomic_DNA"/>
</dbReference>
<protein>
    <submittedName>
        <fullName evidence="1">Putative membrane protein</fullName>
    </submittedName>
</protein>
<organism evidence="1 2">
    <name type="scientific">Sandaracinus amylolyticus</name>
    <dbReference type="NCBI Taxonomy" id="927083"/>
    <lineage>
        <taxon>Bacteria</taxon>
        <taxon>Pseudomonadati</taxon>
        <taxon>Myxococcota</taxon>
        <taxon>Polyangia</taxon>
        <taxon>Polyangiales</taxon>
        <taxon>Sandaracinaceae</taxon>
        <taxon>Sandaracinus</taxon>
    </lineage>
</organism>
<keyword evidence="2" id="KW-1185">Reference proteome</keyword>
<dbReference type="InterPro" id="IPR012348">
    <property type="entry name" value="RNR-like"/>
</dbReference>
<sequence>MQTTTTVPQSSMLAEQLTKASRKGFWDVYSYFQWPESLPDDAWYMSPELISIYGTELWERMTEAQQKKLSLFEIGNFFSLTLQGERPLVAGMSDLLYSSKMTPQATEYLHHFIDEENKHMIMFGIFCHRYLGKVYPEKKIALPREYAKGEAEVTFFCKVMVVEELGDYYNVVMQRDKRIHSLIQEINFVHHRDEARHLGFGREFAREMWEKHSPSWPPEVLTRFRSWLAQYLKSSWADFYNPSMYRDAGITRDSGLGDPYEVRQMALAHPKCLEHREKASKKLITYFLRNGMLTEAPAL</sequence>
<gene>
    <name evidence="1" type="ORF">DB32_004324</name>
</gene>
<evidence type="ECO:0000313" key="2">
    <source>
        <dbReference type="Proteomes" id="UP000034883"/>
    </source>
</evidence>
<dbReference type="AlphaFoldDB" id="A0A0F6W4C9"/>
<name>A0A0F6W4C9_9BACT</name>
<dbReference type="Proteomes" id="UP000034883">
    <property type="component" value="Chromosome"/>
</dbReference>